<feature type="region of interest" description="Disordered" evidence="1">
    <location>
        <begin position="1516"/>
        <end position="1585"/>
    </location>
</feature>
<evidence type="ECO:0000313" key="3">
    <source>
        <dbReference type="Proteomes" id="UP000019487"/>
    </source>
</evidence>
<dbReference type="Gene3D" id="3.40.50.300">
    <property type="entry name" value="P-loop containing nucleotide triphosphate hydrolases"/>
    <property type="match status" value="1"/>
</dbReference>
<feature type="compositionally biased region" description="Polar residues" evidence="1">
    <location>
        <begin position="1458"/>
        <end position="1469"/>
    </location>
</feature>
<feature type="compositionally biased region" description="Polar residues" evidence="1">
    <location>
        <begin position="1516"/>
        <end position="1544"/>
    </location>
</feature>
<dbReference type="EMBL" id="AYSA01000491">
    <property type="protein sequence ID" value="ESZ91488.1"/>
    <property type="molecule type" value="Genomic_DNA"/>
</dbReference>
<dbReference type="InterPro" id="IPR027417">
    <property type="entry name" value="P-loop_NTPase"/>
</dbReference>
<dbReference type="Proteomes" id="UP000019487">
    <property type="component" value="Unassembled WGS sequence"/>
</dbReference>
<proteinExistence type="predicted"/>
<keyword evidence="3" id="KW-1185">Reference proteome</keyword>
<dbReference type="STRING" id="1432307.W9C6W9"/>
<evidence type="ECO:0000256" key="1">
    <source>
        <dbReference type="SAM" id="MobiDB-lite"/>
    </source>
</evidence>
<reference evidence="2 3" key="1">
    <citation type="journal article" date="2014" name="Genome Announc.">
        <title>Draft genome sequence of Sclerotinia borealis, a psychrophilic plant pathogenic fungus.</title>
        <authorList>
            <person name="Mardanov A.V."/>
            <person name="Beletsky A.V."/>
            <person name="Kadnikov V.V."/>
            <person name="Ignatov A.N."/>
            <person name="Ravin N.V."/>
        </authorList>
    </citation>
    <scope>NUCLEOTIDE SEQUENCE [LARGE SCALE GENOMIC DNA]</scope>
    <source>
        <strain evidence="3">F-4157</strain>
    </source>
</reference>
<gene>
    <name evidence="2" type="ORF">SBOR_8117</name>
</gene>
<dbReference type="SUPFAM" id="SSF52540">
    <property type="entry name" value="P-loop containing nucleoside triphosphate hydrolases"/>
    <property type="match status" value="1"/>
</dbReference>
<organism evidence="2 3">
    <name type="scientific">Sclerotinia borealis (strain F-4128)</name>
    <dbReference type="NCBI Taxonomy" id="1432307"/>
    <lineage>
        <taxon>Eukaryota</taxon>
        <taxon>Fungi</taxon>
        <taxon>Dikarya</taxon>
        <taxon>Ascomycota</taxon>
        <taxon>Pezizomycotina</taxon>
        <taxon>Leotiomycetes</taxon>
        <taxon>Helotiales</taxon>
        <taxon>Sclerotiniaceae</taxon>
        <taxon>Sclerotinia</taxon>
    </lineage>
</organism>
<protein>
    <submittedName>
        <fullName evidence="2">Uncharacterized protein</fullName>
    </submittedName>
</protein>
<feature type="compositionally biased region" description="Basic and acidic residues" evidence="1">
    <location>
        <begin position="1568"/>
        <end position="1585"/>
    </location>
</feature>
<sequence>MSLSDIGAKSIGPEELAIVGLMEAIFQLADSGTLFVNRIDKLRSKTTVPGVFPGLNALVPVKEKVSWLVGIIKRHVEKETIQHANAESRQSVSSIIKICTFQLKYLSNRIFVATGSPISQKTAFLSLFGKKKDILERVNFINIQAKDLTRLLDYLNNVRPTPRPGPSISNPPTSLVPRVPCNDFVGRDKMLEALQRKMNTTGQVALDGPPGIGKSEICLQYARKLQDKALMKWIFWIDGKDPTGSFATIARYLGLDLSNQESPANAVLQWITKSKDESLIIVDDVDDVDSTEQSYYTSKRLLAALNESPSEVSKRNISKAFGFAVTTLSPLQLKSIYPLGTMEITPRNRRGNLLISSKALIAQNNTMEKKNLPVDRVPSLHVSEATKLLKELIPKPLLSSDSDYDDIRKLVGCLPGHLKHAAKYIEDTGITTAQYISGYKTHQTLESKNCHTSTSSDDDIQIAAIRISKTFSNNEMFRSLLKILRSVHLKNDQIIKSIDVQLLQYSSDLERIWSERTAQGIEPENTLPAFIKEHHKRLSCLIVPRDPVEPTDCFSFAPRRLSSINSSDSGVSLRSSFSLRGLTERNSRQNSISEQEKQMLASKVTLTEMVRNATTDESKNLERFYFDEEIFGWFLINVLHDLDTIHQIENDPPLFHQAGPISELASLATKAWRSSRGTTTVTYNVEWELLQVLDRDFSPEQHLSTIIAISGNADLAEAISCGEYISTFWKHGAHLLDALSGPKCQWGRYESTKINDSIKVHIFETESLPDKPHTLKVTVEGPEEVQSDIAQTLAWLAAAVRSSNLTKLHESRASMEFYLDDGGLNCEVKSLPLTPLVNFCKYSSCWHALFTNSVIAIDYPPSKPRGSGKGLDISVELLIALARTTIITELYKGFIIQGYQFILIPVKELITERAEASCPNATVQWHLIDTRSSDVSSASLPNKVDSRVRSVAKNDETLRSFIGPGNRAFLGWCGKINIHVGTDTRTVQNGAVKLQAPVTDGPCGCALPYRDPRQRILQSTARDAGRARTITAVSATASGGGHGATGGAGATLGIGESREAAVVGRFGSLKETLQTRSKENIVLYDTATRRAWMVPYLNVLLHLVHLRERATTPHREHSMINMPFAAQHAGGASSSDGPAWDAIQPYLDLLDTENFNKNRLSRLKAHFTEKELRLKNALRFADHLEYLITVIDAALAKNVAWRSKEMSIFHHSKIYGFEMEELSYAASLGYKEQKLHHTSGGWAKMRRNREQVFFCSGIGDLITPESDCKLCSKCQSVPTNMDYLVAPVSCLSSCQHVRHTHGDDEPSHFKIQIRNSRLYEWKVSEAHFSDPCPHYDSDDAGEVGLHWQYQKTIHLSKSPQKSNLEDFSRYMEGAVIFGRRARSEPLKACGAAIRKWMTGFTKKSKSLDTEVSIDTPSPIQGPNIEKSLSKLPLENELNPLKLRNQSLGSNEDDKIISGESQSRTSSSDSNILTHNLFQKREPPFIPAVPSQPELEHLTPNRMSGQNKNKFTLSTASKSSYEATQATTLSPSVANNDMSRGTTPETPSPREGPGFEPVFKGKRLASGVKDTEKDLTEFGALHDVKG</sequence>
<feature type="region of interest" description="Disordered" evidence="1">
    <location>
        <begin position="1442"/>
        <end position="1469"/>
    </location>
</feature>
<name>W9C6W9_SCLBF</name>
<accession>W9C6W9</accession>
<dbReference type="OrthoDB" id="1577640at2759"/>
<dbReference type="HOGENOM" id="CLU_244947_0_0_1"/>
<comment type="caution">
    <text evidence="2">The sequence shown here is derived from an EMBL/GenBank/DDBJ whole genome shotgun (WGS) entry which is preliminary data.</text>
</comment>
<evidence type="ECO:0000313" key="2">
    <source>
        <dbReference type="EMBL" id="ESZ91488.1"/>
    </source>
</evidence>